<dbReference type="InterPro" id="IPR055060">
    <property type="entry name" value="ACOX_C_alpha1"/>
</dbReference>
<gene>
    <name evidence="2" type="ORF">PSALAMII_LOCUS6304</name>
</gene>
<dbReference type="GO" id="GO:0033540">
    <property type="term" value="P:fatty acid beta-oxidation using acyl-CoA oxidase"/>
    <property type="evidence" value="ECO:0007669"/>
    <property type="project" value="TreeGrafter"/>
</dbReference>
<proteinExistence type="predicted"/>
<dbReference type="InterPro" id="IPR036250">
    <property type="entry name" value="AcylCo_DH-like_C"/>
</dbReference>
<dbReference type="AlphaFoldDB" id="A0A9W4NM85"/>
<reference evidence="2" key="1">
    <citation type="submission" date="2021-07" db="EMBL/GenBank/DDBJ databases">
        <authorList>
            <person name="Branca A.L. A."/>
        </authorList>
    </citation>
    <scope>NUCLEOTIDE SEQUENCE</scope>
</reference>
<dbReference type="SUPFAM" id="SSF47203">
    <property type="entry name" value="Acyl-CoA dehydrogenase C-terminal domain-like"/>
    <property type="match status" value="1"/>
</dbReference>
<dbReference type="EMBL" id="CAJVPG010000277">
    <property type="protein sequence ID" value="CAG8386827.1"/>
    <property type="molecule type" value="Genomic_DNA"/>
</dbReference>
<dbReference type="Pfam" id="PF22924">
    <property type="entry name" value="ACOX_C_alpha1"/>
    <property type="match status" value="1"/>
</dbReference>
<dbReference type="GO" id="GO:0055088">
    <property type="term" value="P:lipid homeostasis"/>
    <property type="evidence" value="ECO:0007669"/>
    <property type="project" value="TreeGrafter"/>
</dbReference>
<dbReference type="Gene3D" id="1.20.140.10">
    <property type="entry name" value="Butyryl-CoA Dehydrogenase, subunit A, domain 3"/>
    <property type="match status" value="1"/>
</dbReference>
<organism evidence="2 3">
    <name type="scientific">Penicillium salamii</name>
    <dbReference type="NCBI Taxonomy" id="1612424"/>
    <lineage>
        <taxon>Eukaryota</taxon>
        <taxon>Fungi</taxon>
        <taxon>Dikarya</taxon>
        <taxon>Ascomycota</taxon>
        <taxon>Pezizomycotina</taxon>
        <taxon>Eurotiomycetes</taxon>
        <taxon>Eurotiomycetidae</taxon>
        <taxon>Eurotiales</taxon>
        <taxon>Aspergillaceae</taxon>
        <taxon>Penicillium</taxon>
    </lineage>
</organism>
<evidence type="ECO:0000259" key="1">
    <source>
        <dbReference type="Pfam" id="PF22924"/>
    </source>
</evidence>
<dbReference type="OrthoDB" id="5408296at2759"/>
<feature type="domain" description="Acyl-CoA oxidase C-alpha1" evidence="1">
    <location>
        <begin position="228"/>
        <end position="364"/>
    </location>
</feature>
<dbReference type="PANTHER" id="PTHR10909:SF382">
    <property type="entry name" value="ACYL-COENZYME A OXIDASE"/>
    <property type="match status" value="1"/>
</dbReference>
<dbReference type="PANTHER" id="PTHR10909">
    <property type="entry name" value="ELECTRON TRANSPORT OXIDOREDUCTASE"/>
    <property type="match status" value="1"/>
</dbReference>
<dbReference type="InterPro" id="IPR009100">
    <property type="entry name" value="AcylCoA_DH/oxidase_NM_dom_sf"/>
</dbReference>
<sequence>MAGLTIQDILQTTPKFCSMHLQPLVALDGGALTLLTVQTNLFIGTLAPFAMQRPELRSILNAAMNFDLSYALLSNLHSGQFMLTEVDHGLDARNLRTTATIMPDGDIDLHTPSPDDAKVMPPATPRSGIPIVAIVMARLVAEGNDCGVRPILVQIGDGNQICKNIISKALPTRTGTHPIDHTITYFSHVRLPRSALLGSIEGTGDKRADFASAIHRVAVGTLCISGSVIPFLKVASYVADQYSRNRLVTGHDGNPISVIEFRTQSLPILHAVAQYSVLGSFFISAAKSFGDMSLDPRVRHGIATAFKAVAINHFSKSIKAMNERCGWHGHFAHNQLLQLELEMRGASTAEGDLRVLAIRLASELLIGRYKLPPPRSPTSIIAQHETGLFSEAKSLLQHSAQGNHRSESFNRNILPLCLPLVEAIGYRMAFEAAQEANVDPKLVQLYEAGVIKEDPAWYAEQGGLCRDVQREMESQAVDDLLPHLQNIMQESGMQDYCNAPMASKFLWDGFVGRLETFKGNAPPDLLARL</sequence>
<dbReference type="GO" id="GO:0005777">
    <property type="term" value="C:peroxisome"/>
    <property type="evidence" value="ECO:0007669"/>
    <property type="project" value="InterPro"/>
</dbReference>
<dbReference type="GO" id="GO:0003997">
    <property type="term" value="F:acyl-CoA oxidase activity"/>
    <property type="evidence" value="ECO:0007669"/>
    <property type="project" value="InterPro"/>
</dbReference>
<comment type="caution">
    <text evidence="2">The sequence shown here is derived from an EMBL/GenBank/DDBJ whole genome shotgun (WGS) entry which is preliminary data.</text>
</comment>
<name>A0A9W4NM85_9EURO</name>
<evidence type="ECO:0000313" key="3">
    <source>
        <dbReference type="Proteomes" id="UP001152649"/>
    </source>
</evidence>
<dbReference type="Proteomes" id="UP001152649">
    <property type="component" value="Unassembled WGS sequence"/>
</dbReference>
<dbReference type="InterPro" id="IPR046373">
    <property type="entry name" value="Acyl-CoA_Oxase/DH_mid-dom_sf"/>
</dbReference>
<dbReference type="GO" id="GO:0005504">
    <property type="term" value="F:fatty acid binding"/>
    <property type="evidence" value="ECO:0007669"/>
    <property type="project" value="TreeGrafter"/>
</dbReference>
<dbReference type="SUPFAM" id="SSF56645">
    <property type="entry name" value="Acyl-CoA dehydrogenase NM domain-like"/>
    <property type="match status" value="1"/>
</dbReference>
<evidence type="ECO:0000313" key="2">
    <source>
        <dbReference type="EMBL" id="CAG8386827.1"/>
    </source>
</evidence>
<dbReference type="Gene3D" id="2.40.110.10">
    <property type="entry name" value="Butyryl-CoA Dehydrogenase, subunit A, domain 2"/>
    <property type="match status" value="1"/>
</dbReference>
<accession>A0A9W4NM85</accession>
<protein>
    <recommendedName>
        <fullName evidence="1">Acyl-CoA oxidase C-alpha1 domain-containing protein</fullName>
    </recommendedName>
</protein>
<dbReference type="InterPro" id="IPR012258">
    <property type="entry name" value="Acyl-CoA_oxidase"/>
</dbReference>
<dbReference type="GO" id="GO:0071949">
    <property type="term" value="F:FAD binding"/>
    <property type="evidence" value="ECO:0007669"/>
    <property type="project" value="InterPro"/>
</dbReference>
<keyword evidence="3" id="KW-1185">Reference proteome</keyword>